<accession>A0AAD9R8T0</accession>
<dbReference type="AlphaFoldDB" id="A0AAD9R8T0"/>
<name>A0AAD9R8T0_9HYME</name>
<dbReference type="EMBL" id="JAIFRP010004479">
    <property type="protein sequence ID" value="KAK2575234.1"/>
    <property type="molecule type" value="Genomic_DNA"/>
</dbReference>
<dbReference type="Proteomes" id="UP001258017">
    <property type="component" value="Unassembled WGS sequence"/>
</dbReference>
<gene>
    <name evidence="1" type="ORF">KPH14_012683</name>
</gene>
<reference evidence="1" key="1">
    <citation type="submission" date="2021-08" db="EMBL/GenBank/DDBJ databases">
        <authorList>
            <person name="Misof B."/>
            <person name="Oliver O."/>
            <person name="Podsiadlowski L."/>
            <person name="Donath A."/>
            <person name="Peters R."/>
            <person name="Mayer C."/>
            <person name="Rust J."/>
            <person name="Gunkel S."/>
            <person name="Lesny P."/>
            <person name="Martin S."/>
            <person name="Oeyen J.P."/>
            <person name="Petersen M."/>
            <person name="Panagiotis P."/>
            <person name="Wilbrandt J."/>
            <person name="Tanja T."/>
        </authorList>
    </citation>
    <scope>NUCLEOTIDE SEQUENCE</scope>
    <source>
        <strain evidence="1">GBR_01_08_01A</strain>
        <tissue evidence="1">Thorax + abdomen</tissue>
    </source>
</reference>
<reference evidence="1" key="2">
    <citation type="journal article" date="2023" name="Commun. Biol.">
        <title>Intrasexual cuticular hydrocarbon dimorphism in a wasp sheds light on hydrocarbon biosynthesis genes in Hymenoptera.</title>
        <authorList>
            <person name="Moris V.C."/>
            <person name="Podsiadlowski L."/>
            <person name="Martin S."/>
            <person name="Oeyen J.P."/>
            <person name="Donath A."/>
            <person name="Petersen M."/>
            <person name="Wilbrandt J."/>
            <person name="Misof B."/>
            <person name="Liedtke D."/>
            <person name="Thamm M."/>
            <person name="Scheiner R."/>
            <person name="Schmitt T."/>
            <person name="Niehuis O."/>
        </authorList>
    </citation>
    <scope>NUCLEOTIDE SEQUENCE</scope>
    <source>
        <strain evidence="1">GBR_01_08_01A</strain>
    </source>
</reference>
<keyword evidence="2" id="KW-1185">Reference proteome</keyword>
<proteinExistence type="predicted"/>
<protein>
    <submittedName>
        <fullName evidence="1">Uncharacterized protein</fullName>
    </submittedName>
</protein>
<evidence type="ECO:0000313" key="1">
    <source>
        <dbReference type="EMBL" id="KAK2575234.1"/>
    </source>
</evidence>
<comment type="caution">
    <text evidence="1">The sequence shown here is derived from an EMBL/GenBank/DDBJ whole genome shotgun (WGS) entry which is preliminary data.</text>
</comment>
<sequence length="204" mass="24358">MASHTEYLDYDDYDYELNYDMETDRDYNYGNYYDDCYDNGLYDYDDSYYDKEVESKNDENKFFLKDYENERKENIYEIDTSNNKCTEVNCDDIKSSESSELFENTKDDKVKEISKNKENERICRKNNRTVRFEDLEVIRIREVKINLTQEGYVLTVKISSEDLRTISTFMIDSGSGPNLIKERVIAVDVQNHDFRDILIHLTGH</sequence>
<evidence type="ECO:0000313" key="2">
    <source>
        <dbReference type="Proteomes" id="UP001258017"/>
    </source>
</evidence>
<organism evidence="1 2">
    <name type="scientific">Odynerus spinipes</name>
    <dbReference type="NCBI Taxonomy" id="1348599"/>
    <lineage>
        <taxon>Eukaryota</taxon>
        <taxon>Metazoa</taxon>
        <taxon>Ecdysozoa</taxon>
        <taxon>Arthropoda</taxon>
        <taxon>Hexapoda</taxon>
        <taxon>Insecta</taxon>
        <taxon>Pterygota</taxon>
        <taxon>Neoptera</taxon>
        <taxon>Endopterygota</taxon>
        <taxon>Hymenoptera</taxon>
        <taxon>Apocrita</taxon>
        <taxon>Aculeata</taxon>
        <taxon>Vespoidea</taxon>
        <taxon>Vespidae</taxon>
        <taxon>Eumeninae</taxon>
        <taxon>Odynerus</taxon>
    </lineage>
</organism>